<dbReference type="PRINTS" id="PR01790">
    <property type="entry name" value="SMP30FAMILY"/>
</dbReference>
<accession>A0ABS3LZJ6</accession>
<comment type="caution">
    <text evidence="3">The sequence shown here is derived from an EMBL/GenBank/DDBJ whole genome shotgun (WGS) entry which is preliminary data.</text>
</comment>
<dbReference type="Pfam" id="PF08450">
    <property type="entry name" value="SGL"/>
    <property type="match status" value="1"/>
</dbReference>
<dbReference type="PANTHER" id="PTHR10907:SF47">
    <property type="entry name" value="REGUCALCIN"/>
    <property type="match status" value="1"/>
</dbReference>
<protein>
    <submittedName>
        <fullName evidence="3">SMP-30/gluconolactonase/LRE family protein</fullName>
    </submittedName>
</protein>
<evidence type="ECO:0000259" key="2">
    <source>
        <dbReference type="Pfam" id="PF08450"/>
    </source>
</evidence>
<evidence type="ECO:0000256" key="1">
    <source>
        <dbReference type="ARBA" id="ARBA00008853"/>
    </source>
</evidence>
<dbReference type="Proteomes" id="UP000664771">
    <property type="component" value="Unassembled WGS sequence"/>
</dbReference>
<proteinExistence type="inferred from homology"/>
<evidence type="ECO:0000313" key="4">
    <source>
        <dbReference type="Proteomes" id="UP000664771"/>
    </source>
</evidence>
<dbReference type="SUPFAM" id="SSF63829">
    <property type="entry name" value="Calcium-dependent phosphotriesterase"/>
    <property type="match status" value="1"/>
</dbReference>
<dbReference type="EMBL" id="JAFVMF010000020">
    <property type="protein sequence ID" value="MBO1361328.1"/>
    <property type="molecule type" value="Genomic_DNA"/>
</dbReference>
<name>A0ABS3LZJ6_9PROT</name>
<dbReference type="Gene3D" id="2.120.10.30">
    <property type="entry name" value="TolB, C-terminal domain"/>
    <property type="match status" value="1"/>
</dbReference>
<keyword evidence="4" id="KW-1185">Reference proteome</keyword>
<comment type="similarity">
    <text evidence="1">Belongs to the SMP-30/CGR1 family.</text>
</comment>
<dbReference type="InterPro" id="IPR005511">
    <property type="entry name" value="SMP-30"/>
</dbReference>
<gene>
    <name evidence="3" type="ORF">J2D73_16190</name>
</gene>
<dbReference type="RefSeq" id="WP_207882946.1">
    <property type="nucleotide sequence ID" value="NZ_JAFVMF010000020.1"/>
</dbReference>
<reference evidence="3 4" key="1">
    <citation type="submission" date="2021-03" db="EMBL/GenBank/DDBJ databases">
        <title>The complete genome sequence of Acetobacter sacchari TBRC 11175.</title>
        <authorList>
            <person name="Charoenyingcharoen P."/>
            <person name="Yukphan P."/>
        </authorList>
    </citation>
    <scope>NUCLEOTIDE SEQUENCE [LARGE SCALE GENOMIC DNA]</scope>
    <source>
        <strain evidence="3 4">TBRC 11175</strain>
    </source>
</reference>
<dbReference type="InterPro" id="IPR011042">
    <property type="entry name" value="6-blade_b-propeller_TolB-like"/>
</dbReference>
<organism evidence="3 4">
    <name type="scientific">Acetobacter sacchari</name>
    <dbReference type="NCBI Taxonomy" id="2661687"/>
    <lineage>
        <taxon>Bacteria</taxon>
        <taxon>Pseudomonadati</taxon>
        <taxon>Pseudomonadota</taxon>
        <taxon>Alphaproteobacteria</taxon>
        <taxon>Acetobacterales</taxon>
        <taxon>Acetobacteraceae</taxon>
        <taxon>Acetobacter</taxon>
    </lineage>
</organism>
<sequence length="315" mass="33918">MSVRHDGVPAPLKDGPDTLFQPVCVWDLRAELGEGPIWIEADKSFYFVDILGRMVHRYDPAKGRSASWAAPSRPCFLTPTTEGSLLCGLEDGLYRFDPATGRFSLALSVERDQPGNRINDGHVDSYGRLWFGTMNDAETAASGSLYSIGGRLDAGLRHHHDGYTVSNGPAVSPDGRTLYHCDSALGIIYAFDLSPEGGLSGRRVFRHFADGAPDGLAMDSAGVLWVGIWGGGRIERLTPEGERLEPIVIPARNVTKVAFGGPDFRTVFVTTARKGLADDVLRSEPQTGGLFAFRVDVAGVPPRAMSLSDAATLEA</sequence>
<feature type="domain" description="SMP-30/Gluconolactonase/LRE-like region" evidence="2">
    <location>
        <begin position="32"/>
        <end position="273"/>
    </location>
</feature>
<evidence type="ECO:0000313" key="3">
    <source>
        <dbReference type="EMBL" id="MBO1361328.1"/>
    </source>
</evidence>
<dbReference type="InterPro" id="IPR013658">
    <property type="entry name" value="SGL"/>
</dbReference>
<dbReference type="PANTHER" id="PTHR10907">
    <property type="entry name" value="REGUCALCIN"/>
    <property type="match status" value="1"/>
</dbReference>